<dbReference type="Gene3D" id="2.40.37.10">
    <property type="entry name" value="Lyase, Ornithine Decarboxylase, Chain A, domain 1"/>
    <property type="match status" value="1"/>
</dbReference>
<evidence type="ECO:0000313" key="9">
    <source>
        <dbReference type="EMBL" id="MDS0293368.1"/>
    </source>
</evidence>
<dbReference type="PANTHER" id="PTHR43727">
    <property type="entry name" value="DIAMINOPIMELATE DECARBOXYLASE"/>
    <property type="match status" value="1"/>
</dbReference>
<dbReference type="InterPro" id="IPR022657">
    <property type="entry name" value="De-COase2_CS"/>
</dbReference>
<dbReference type="InterPro" id="IPR002986">
    <property type="entry name" value="DAP_deCOOHase_LysA"/>
</dbReference>
<evidence type="ECO:0000256" key="1">
    <source>
        <dbReference type="ARBA" id="ARBA00001933"/>
    </source>
</evidence>
<evidence type="ECO:0000256" key="7">
    <source>
        <dbReference type="RuleBase" id="RU003738"/>
    </source>
</evidence>
<evidence type="ECO:0000256" key="4">
    <source>
        <dbReference type="ARBA" id="ARBA00023239"/>
    </source>
</evidence>
<feature type="binding site" evidence="5">
    <location>
        <position position="280"/>
    </location>
    <ligand>
        <name>substrate</name>
    </ligand>
</feature>
<dbReference type="InterPro" id="IPR022644">
    <property type="entry name" value="De-COase2_N"/>
</dbReference>
<feature type="binding site" evidence="5">
    <location>
        <begin position="277"/>
        <end position="280"/>
    </location>
    <ligand>
        <name>pyridoxal 5'-phosphate</name>
        <dbReference type="ChEBI" id="CHEBI:597326"/>
    </ligand>
</feature>
<dbReference type="GO" id="GO:0008836">
    <property type="term" value="F:diaminopimelate decarboxylase activity"/>
    <property type="evidence" value="ECO:0007669"/>
    <property type="project" value="UniProtKB-EC"/>
</dbReference>
<feature type="binding site" evidence="5">
    <location>
        <position position="316"/>
    </location>
    <ligand>
        <name>substrate</name>
    </ligand>
</feature>
<sequence length="417" mass="44513">MTAHGGDTENPPVRRLSGWDADELVALAGEYGTPLYVMDRDRVRENCARLRGAFPDAEVRYAVKAHTGRAVLEAVRESGLAAECASAGEVERALAAGYDGSEVQYTAVNPPGRDLDHVVDRWRENPELTVTVGAADTVGRLRDRGFDGRLCIRANPGVGAGHHEKVRTGANAKFGVPYDEVADLAASVADEFDFVGLHAHAGSGISGEDLSNHRELVRRMGELAREVESRVGPLEFVDVGGGFGVPYREDEPPLDLESVADATREALGDVSGTLAVEPGRYVVADAGVLLARVNTVKEAADATVVGVDAGMTTLLRPAMYDAYHEIRNLSAENTEEAISATVAGPICESADVLCENRSLANPRRGAYLAVGNAGAYGYEMASTYNSRPRPAEVALDGGKARLVRRRETLTDLTELEQ</sequence>
<dbReference type="InterPro" id="IPR029066">
    <property type="entry name" value="PLP-binding_barrel"/>
</dbReference>
<comment type="catalytic activity">
    <reaction evidence="5 7">
        <text>meso-2,6-diaminopimelate + H(+) = L-lysine + CO2</text>
        <dbReference type="Rhea" id="RHEA:15101"/>
        <dbReference type="ChEBI" id="CHEBI:15378"/>
        <dbReference type="ChEBI" id="CHEBI:16526"/>
        <dbReference type="ChEBI" id="CHEBI:32551"/>
        <dbReference type="ChEBI" id="CHEBI:57791"/>
        <dbReference type="EC" id="4.1.1.20"/>
    </reaction>
</comment>
<dbReference type="SUPFAM" id="SSF51419">
    <property type="entry name" value="PLP-binding barrel"/>
    <property type="match status" value="1"/>
</dbReference>
<dbReference type="InterPro" id="IPR000183">
    <property type="entry name" value="Orn/DAP/Arg_de-COase"/>
</dbReference>
<keyword evidence="3 5" id="KW-0663">Pyridoxal phosphate</keyword>
<evidence type="ECO:0000259" key="8">
    <source>
        <dbReference type="Pfam" id="PF02784"/>
    </source>
</evidence>
<keyword evidence="10" id="KW-1185">Reference proteome</keyword>
<evidence type="ECO:0000256" key="2">
    <source>
        <dbReference type="ARBA" id="ARBA00022793"/>
    </source>
</evidence>
<accession>A0ABU2FZA4</accession>
<comment type="pathway">
    <text evidence="5 7">Amino-acid biosynthesis; L-lysine biosynthesis via DAP pathway; L-lysine from DL-2,6-diaminopimelate: step 1/1.</text>
</comment>
<dbReference type="RefSeq" id="WP_310927185.1">
    <property type="nucleotide sequence ID" value="NZ_JAMQOQ010000001.1"/>
</dbReference>
<dbReference type="Proteomes" id="UP001254813">
    <property type="component" value="Unassembled WGS sequence"/>
</dbReference>
<dbReference type="SUPFAM" id="SSF50621">
    <property type="entry name" value="Alanine racemase C-terminal domain-like"/>
    <property type="match status" value="1"/>
</dbReference>
<keyword evidence="4 5" id="KW-0456">Lyase</keyword>
<dbReference type="EC" id="4.1.1.20" evidence="5 6"/>
<dbReference type="PRINTS" id="PR01181">
    <property type="entry name" value="DAPDCRBXLASE"/>
</dbReference>
<dbReference type="PRINTS" id="PR01179">
    <property type="entry name" value="ODADCRBXLASE"/>
</dbReference>
<dbReference type="PROSITE" id="PS00878">
    <property type="entry name" value="ODR_DC_2_1"/>
    <property type="match status" value="1"/>
</dbReference>
<comment type="caution">
    <text evidence="9">The sequence shown here is derived from an EMBL/GenBank/DDBJ whole genome shotgun (WGS) entry which is preliminary data.</text>
</comment>
<dbReference type="InterPro" id="IPR009006">
    <property type="entry name" value="Ala_racemase/Decarboxylase_C"/>
</dbReference>
<evidence type="ECO:0000256" key="3">
    <source>
        <dbReference type="ARBA" id="ARBA00022898"/>
    </source>
</evidence>
<dbReference type="Gene3D" id="3.20.20.10">
    <property type="entry name" value="Alanine racemase"/>
    <property type="match status" value="1"/>
</dbReference>
<organism evidence="9 10">
    <name type="scientific">Halogeometricum luteum</name>
    <dbReference type="NCBI Taxonomy" id="2950537"/>
    <lineage>
        <taxon>Archaea</taxon>
        <taxon>Methanobacteriati</taxon>
        <taxon>Methanobacteriota</taxon>
        <taxon>Stenosarchaea group</taxon>
        <taxon>Halobacteria</taxon>
        <taxon>Halobacteriales</taxon>
        <taxon>Haloferacaceae</taxon>
        <taxon>Halogeometricum</taxon>
    </lineage>
</organism>
<evidence type="ECO:0000256" key="5">
    <source>
        <dbReference type="HAMAP-Rule" id="MF_02120"/>
    </source>
</evidence>
<keyword evidence="5" id="KW-0028">Amino-acid biosynthesis</keyword>
<protein>
    <recommendedName>
        <fullName evidence="5 6">Diaminopimelate decarboxylase</fullName>
        <shortName evidence="5">DAP decarboxylase</shortName>
        <shortName evidence="5">DAPDC</shortName>
        <ecNumber evidence="5 6">4.1.1.20</ecNumber>
    </recommendedName>
</protein>
<keyword evidence="5 7" id="KW-0457">Lysine biosynthesis</keyword>
<feature type="domain" description="Orn/DAP/Arg decarboxylase 2 N-terminal" evidence="8">
    <location>
        <begin position="41"/>
        <end position="284"/>
    </location>
</feature>
<dbReference type="PROSITE" id="PS00879">
    <property type="entry name" value="ODR_DC_2_2"/>
    <property type="match status" value="1"/>
</dbReference>
<reference evidence="9 10" key="1">
    <citation type="submission" date="2022-06" db="EMBL/GenBank/DDBJ databases">
        <title>Halogeometricum sp. a new haloarchaeum isolate from saline soil.</title>
        <authorList>
            <person name="Strakova D."/>
            <person name="Galisteo C."/>
            <person name="Sanchez-Porro C."/>
            <person name="Ventosa A."/>
        </authorList>
    </citation>
    <scope>NUCLEOTIDE SEQUENCE [LARGE SCALE GENOMIC DNA]</scope>
    <source>
        <strain evidence="10">S3BR25-2</strain>
    </source>
</reference>
<dbReference type="CDD" id="cd06828">
    <property type="entry name" value="PLPDE_III_DapDC"/>
    <property type="match status" value="1"/>
</dbReference>
<feature type="binding site" evidence="5">
    <location>
        <position position="376"/>
    </location>
    <ligand>
        <name>substrate</name>
    </ligand>
</feature>
<feature type="binding site" evidence="5">
    <location>
        <position position="320"/>
    </location>
    <ligand>
        <name>substrate</name>
    </ligand>
</feature>
<feature type="binding site" evidence="5">
    <location>
        <position position="376"/>
    </location>
    <ligand>
        <name>pyridoxal 5'-phosphate</name>
        <dbReference type="ChEBI" id="CHEBI:597326"/>
    </ligand>
</feature>
<feature type="binding site" evidence="5">
    <location>
        <position position="242"/>
    </location>
    <ligand>
        <name>pyridoxal 5'-phosphate</name>
        <dbReference type="ChEBI" id="CHEBI:597326"/>
    </ligand>
</feature>
<dbReference type="HAMAP" id="MF_02120">
    <property type="entry name" value="LysA"/>
    <property type="match status" value="1"/>
</dbReference>
<dbReference type="NCBIfam" id="TIGR01048">
    <property type="entry name" value="lysA"/>
    <property type="match status" value="1"/>
</dbReference>
<dbReference type="PANTHER" id="PTHR43727:SF2">
    <property type="entry name" value="GROUP IV DECARBOXYLASE"/>
    <property type="match status" value="1"/>
</dbReference>
<proteinExistence type="inferred from homology"/>
<comment type="cofactor">
    <cofactor evidence="1 5 7">
        <name>pyridoxal 5'-phosphate</name>
        <dbReference type="ChEBI" id="CHEBI:597326"/>
    </cofactor>
</comment>
<comment type="similarity">
    <text evidence="5">Belongs to the Orn/Lys/Arg decarboxylase class-II family. LysA subfamily.</text>
</comment>
<dbReference type="EMBL" id="JAMQOQ010000001">
    <property type="protein sequence ID" value="MDS0293368.1"/>
    <property type="molecule type" value="Genomic_DNA"/>
</dbReference>
<feature type="modified residue" description="N6-(pyridoxal phosphate)lysine" evidence="5">
    <location>
        <position position="64"/>
    </location>
</feature>
<comment type="function">
    <text evidence="5">Specifically catalyzes the decarboxylation of meso-diaminopimelate (meso-DAP) to L-lysine.</text>
</comment>
<evidence type="ECO:0000256" key="6">
    <source>
        <dbReference type="NCBIfam" id="TIGR01048"/>
    </source>
</evidence>
<dbReference type="Pfam" id="PF02784">
    <property type="entry name" value="Orn_Arg_deC_N"/>
    <property type="match status" value="1"/>
</dbReference>
<name>A0ABU2FZA4_9EURY</name>
<gene>
    <name evidence="5 9" type="primary">lysA</name>
    <name evidence="9" type="ORF">NDI79_04170</name>
</gene>
<comment type="subunit">
    <text evidence="5">Homodimer.</text>
</comment>
<feature type="binding site" evidence="5">
    <location>
        <position position="348"/>
    </location>
    <ligand>
        <name>substrate</name>
    </ligand>
</feature>
<dbReference type="InterPro" id="IPR022653">
    <property type="entry name" value="De-COase2_pyr-phos_BS"/>
</dbReference>
<evidence type="ECO:0000313" key="10">
    <source>
        <dbReference type="Proteomes" id="UP001254813"/>
    </source>
</evidence>
<keyword evidence="2 5" id="KW-0210">Decarboxylase</keyword>